<dbReference type="Pfam" id="PF01076">
    <property type="entry name" value="Mob_Pre"/>
    <property type="match status" value="1"/>
</dbReference>
<keyword evidence="3" id="KW-1185">Reference proteome</keyword>
<name>A0A9X2AJK2_9BACT</name>
<protein>
    <submittedName>
        <fullName evidence="2">Plasmid recombination protein</fullName>
    </submittedName>
</protein>
<dbReference type="RefSeq" id="WP_241938074.1">
    <property type="nucleotide sequence ID" value="NZ_JALBGC010000006.1"/>
</dbReference>
<evidence type="ECO:0000256" key="1">
    <source>
        <dbReference type="SAM" id="Coils"/>
    </source>
</evidence>
<keyword evidence="1" id="KW-0175">Coiled coil</keyword>
<dbReference type="AlphaFoldDB" id="A0A9X2AJK2"/>
<dbReference type="NCBIfam" id="NF041497">
    <property type="entry name" value="MobV"/>
    <property type="match status" value="1"/>
</dbReference>
<dbReference type="EMBL" id="JALBGC010000006">
    <property type="protein sequence ID" value="MCI1189865.1"/>
    <property type="molecule type" value="Genomic_DNA"/>
</dbReference>
<dbReference type="Proteomes" id="UP001139193">
    <property type="component" value="Unassembled WGS sequence"/>
</dbReference>
<evidence type="ECO:0000313" key="3">
    <source>
        <dbReference type="Proteomes" id="UP001139193"/>
    </source>
</evidence>
<evidence type="ECO:0000313" key="2">
    <source>
        <dbReference type="EMBL" id="MCI1189865.1"/>
    </source>
</evidence>
<dbReference type="GO" id="GO:0003677">
    <property type="term" value="F:DNA binding"/>
    <property type="evidence" value="ECO:0007669"/>
    <property type="project" value="InterPro"/>
</dbReference>
<dbReference type="Gene3D" id="3.30.930.30">
    <property type="match status" value="1"/>
</dbReference>
<dbReference type="InterPro" id="IPR001668">
    <property type="entry name" value="Mob_Pre"/>
</dbReference>
<comment type="caution">
    <text evidence="2">The sequence shown here is derived from an EMBL/GenBank/DDBJ whole genome shotgun (WGS) entry which is preliminary data.</text>
</comment>
<accession>A0A9X2AJK2</accession>
<dbReference type="GO" id="GO:0006310">
    <property type="term" value="P:DNA recombination"/>
    <property type="evidence" value="ECO:0007669"/>
    <property type="project" value="InterPro"/>
</dbReference>
<dbReference type="CDD" id="cd17242">
    <property type="entry name" value="MobM_relaxase"/>
    <property type="match status" value="1"/>
</dbReference>
<gene>
    <name evidence="2" type="ORF">MON38_20780</name>
</gene>
<reference evidence="2" key="1">
    <citation type="submission" date="2022-03" db="EMBL/GenBank/DDBJ databases">
        <title>Bacterial whole genome sequence for Hymenobacter sp. DH14.</title>
        <authorList>
            <person name="Le V."/>
        </authorList>
    </citation>
    <scope>NUCLEOTIDE SEQUENCE</scope>
    <source>
        <strain evidence="2">DH14</strain>
    </source>
</reference>
<sequence>MAYVILRHGKLSTRTQAAAATAHNYRQYEVSNADQEAPHPNIEFVNVAERDYWEVASERITEAGITPRRKDAVRCVEIILSASPEWFERNENGRAKDYSQSEWLKDTRSFLTEKYGEKNLIAFQLQQDEKTPHIHAIVVPITSDGRLSARDLFNPGTLRRNQTEYGEKMKAHGLERGIEYSKAKHQPMKRFYGQQNETAAELGMQLGPASPYQEKQVSRPGHIVANPEKWAAQESQVMNDHARAQVDAANQRADKAQNSALEHAAVKDQVRLLQKQLSALQELKRADDKVQEDLYKCLAGGEKTPRMVLNKGNELLDNEVRALVIGRITVTMLNQDVKTAGDRGNYNRAAELVDKVTDQEAKNKLLEAGLSRYAGGKTRLAELNEKQAKDAAEKIREAEKQKRWDEEEPARRAQKILDQERQQKVIFDNERLKIEQVSGQVLSTKSHIMSLDGFAWSAREAGLQVEIPSKGQLILSIPGSKNRFEHQDLQLGGKEFADVLNGHIKINNATYEREKGRSYDREM</sequence>
<feature type="coiled-coil region" evidence="1">
    <location>
        <begin position="239"/>
        <end position="283"/>
    </location>
</feature>
<proteinExistence type="predicted"/>
<feature type="coiled-coil region" evidence="1">
    <location>
        <begin position="381"/>
        <end position="408"/>
    </location>
</feature>
<organism evidence="2 3">
    <name type="scientific">Hymenobacter cyanobacteriorum</name>
    <dbReference type="NCBI Taxonomy" id="2926463"/>
    <lineage>
        <taxon>Bacteria</taxon>
        <taxon>Pseudomonadati</taxon>
        <taxon>Bacteroidota</taxon>
        <taxon>Cytophagia</taxon>
        <taxon>Cytophagales</taxon>
        <taxon>Hymenobacteraceae</taxon>
        <taxon>Hymenobacter</taxon>
    </lineage>
</organism>